<dbReference type="InterPro" id="IPR015925">
    <property type="entry name" value="Ryanodine_IP3_receptor"/>
</dbReference>
<feature type="transmembrane region" description="Helical" evidence="2">
    <location>
        <begin position="408"/>
        <end position="427"/>
    </location>
</feature>
<feature type="transmembrane region" description="Helical" evidence="2">
    <location>
        <begin position="246"/>
        <end position="267"/>
    </location>
</feature>
<reference evidence="4" key="1">
    <citation type="journal article" date="2016" name="Nat. Commun.">
        <title>The Gonium pectorale genome demonstrates co-option of cell cycle regulation during the evolution of multicellularity.</title>
        <authorList>
            <person name="Hanschen E.R."/>
            <person name="Marriage T.N."/>
            <person name="Ferris P.J."/>
            <person name="Hamaji T."/>
            <person name="Toyoda A."/>
            <person name="Fujiyama A."/>
            <person name="Neme R."/>
            <person name="Noguchi H."/>
            <person name="Minakuchi Y."/>
            <person name="Suzuki M."/>
            <person name="Kawai-Toyooka H."/>
            <person name="Smith D.R."/>
            <person name="Sparks H."/>
            <person name="Anderson J."/>
            <person name="Bakaric R."/>
            <person name="Luria V."/>
            <person name="Karger A."/>
            <person name="Kirschner M.W."/>
            <person name="Durand P.M."/>
            <person name="Michod R.E."/>
            <person name="Nozaki H."/>
            <person name="Olson B.J."/>
        </authorList>
    </citation>
    <scope>NUCLEOTIDE SEQUENCE [LARGE SCALE GENOMIC DNA]</scope>
    <source>
        <strain evidence="4">NIES-2863</strain>
    </source>
</reference>
<evidence type="ECO:0000313" key="3">
    <source>
        <dbReference type="EMBL" id="KXZ52652.1"/>
    </source>
</evidence>
<dbReference type="EMBL" id="LSYV01000010">
    <property type="protein sequence ID" value="KXZ52652.1"/>
    <property type="molecule type" value="Genomic_DNA"/>
</dbReference>
<keyword evidence="2" id="KW-0472">Membrane</keyword>
<name>A0A150GSG3_GONPE</name>
<dbReference type="Proteomes" id="UP000075714">
    <property type="component" value="Unassembled WGS sequence"/>
</dbReference>
<feature type="transmembrane region" description="Helical" evidence="2">
    <location>
        <begin position="616"/>
        <end position="643"/>
    </location>
</feature>
<evidence type="ECO:0000256" key="1">
    <source>
        <dbReference type="SAM" id="MobiDB-lite"/>
    </source>
</evidence>
<organism evidence="3 4">
    <name type="scientific">Gonium pectorale</name>
    <name type="common">Green alga</name>
    <dbReference type="NCBI Taxonomy" id="33097"/>
    <lineage>
        <taxon>Eukaryota</taxon>
        <taxon>Viridiplantae</taxon>
        <taxon>Chlorophyta</taxon>
        <taxon>core chlorophytes</taxon>
        <taxon>Chlorophyceae</taxon>
        <taxon>CS clade</taxon>
        <taxon>Chlamydomonadales</taxon>
        <taxon>Volvocaceae</taxon>
        <taxon>Gonium</taxon>
    </lineage>
</organism>
<feature type="transmembrane region" description="Helical" evidence="2">
    <location>
        <begin position="777"/>
        <end position="795"/>
    </location>
</feature>
<keyword evidence="4" id="KW-1185">Reference proteome</keyword>
<feature type="transmembrane region" description="Helical" evidence="2">
    <location>
        <begin position="663"/>
        <end position="684"/>
    </location>
</feature>
<feature type="transmembrane region" description="Helical" evidence="2">
    <location>
        <begin position="347"/>
        <end position="365"/>
    </location>
</feature>
<evidence type="ECO:0008006" key="5">
    <source>
        <dbReference type="Google" id="ProtNLM"/>
    </source>
</evidence>
<feature type="transmembrane region" description="Helical" evidence="2">
    <location>
        <begin position="377"/>
        <end position="402"/>
    </location>
</feature>
<feature type="transmembrane region" description="Helical" evidence="2">
    <location>
        <begin position="288"/>
        <end position="310"/>
    </location>
</feature>
<dbReference type="Gene3D" id="1.10.287.70">
    <property type="match status" value="1"/>
</dbReference>
<dbReference type="PANTHER" id="PTHR13715">
    <property type="entry name" value="RYANODINE RECEPTOR AND IP3 RECEPTOR"/>
    <property type="match status" value="1"/>
</dbReference>
<feature type="compositionally biased region" description="Low complexity" evidence="1">
    <location>
        <begin position="543"/>
        <end position="559"/>
    </location>
</feature>
<feature type="region of interest" description="Disordered" evidence="1">
    <location>
        <begin position="512"/>
        <end position="572"/>
    </location>
</feature>
<dbReference type="PANTHER" id="PTHR13715:SF99">
    <property type="entry name" value="INOSITOL 1,4,5-TRISPHOSPHATE RECEPTOR-LIKE PROTEIN A"/>
    <property type="match status" value="1"/>
</dbReference>
<proteinExistence type="predicted"/>
<evidence type="ECO:0000256" key="2">
    <source>
        <dbReference type="SAM" id="Phobius"/>
    </source>
</evidence>
<keyword evidence="2" id="KW-1133">Transmembrane helix</keyword>
<protein>
    <recommendedName>
        <fullName evidence="5">Ion transport domain-containing protein</fullName>
    </recommendedName>
</protein>
<gene>
    <name evidence="3" type="ORF">GPECTOR_9g697</name>
</gene>
<dbReference type="STRING" id="33097.A0A150GSG3"/>
<accession>A0A150GSG3</accession>
<feature type="region of interest" description="Disordered" evidence="1">
    <location>
        <begin position="886"/>
        <end position="906"/>
    </location>
</feature>
<comment type="caution">
    <text evidence="3">The sequence shown here is derived from an EMBL/GenBank/DDBJ whole genome shotgun (WGS) entry which is preliminary data.</text>
</comment>
<dbReference type="GO" id="GO:0006816">
    <property type="term" value="P:calcium ion transport"/>
    <property type="evidence" value="ECO:0007669"/>
    <property type="project" value="InterPro"/>
</dbReference>
<dbReference type="OrthoDB" id="2016580at2759"/>
<feature type="transmembrane region" description="Helical" evidence="2">
    <location>
        <begin position="222"/>
        <end position="240"/>
    </location>
</feature>
<keyword evidence="2" id="KW-0812">Transmembrane</keyword>
<dbReference type="AlphaFoldDB" id="A0A150GSG3"/>
<feature type="compositionally biased region" description="Basic and acidic residues" evidence="1">
    <location>
        <begin position="530"/>
        <end position="540"/>
    </location>
</feature>
<evidence type="ECO:0000313" key="4">
    <source>
        <dbReference type="Proteomes" id="UP000075714"/>
    </source>
</evidence>
<sequence length="906" mass="99222">MLQGPNTENQADLYKDVRMLISCDRVFGDLAGYHKVRKAVFNLMTSMLEGSAGSNIANTCLHDLNFKSIDSQIGRLCSELRRLQDGGERGVLSSTARAAAASAGPGSSGKAVTKALRKEDCELELLLLCGFLLKLRAMCSEEDLNQNQQLGVLQVLWGLFNGYNGVDHLCKELASSEAWRKSTKERINQALSADSRNVPAIKAAQLVDVMQWLAAIGEWRNTLLVSTWCLAVVGLAYQWLAAIGEWRNTLLVSTWCLAVVGLAYQALVKDASWDRGDSLHSRFANWRVGLLGGVILLQCVFTLLLFVSFASTDLVKQAGYDLPPLLDKLYGCLEQLFNRGALRMRRLAGILLLAGVIATGVFMSLRGVLAAGSVLVLGSWGVGLVLLTLAVATGAVLVFGAVLVAATLLKWFFMLLLFISLVGFDLVKPLRQRDSSRHPMLAWLFKGLPCLLWGLSSGLTWLVFCLSWLVSRPTLLFAYFKRLTHKLLEGYRHTRKLLEGRIGHPVRSRCPDTALATGPAADSPSSKRGVKNDGGEEKVDGPSANGSDGRGDGSSSNDGSNGGSSGWGGSSSSTCPGSMPCVGRPPVDQQRGYKGVARLIFFSVLRWLWYPHFYHFSALLAASLLAFFDSPFWLAMHFSIYFLRFRSGKLLVRAIWRSGFNILSTFVLMVLAIYIFAIATFLLFQSPLPDDAAEEHVNLTTTFTISSPILPTDNPLSIVAYTGATNASAPAAPPCATFYQCLGSHMFAGIKGDIRELFGSTAVPEAVDEKQKLQARTLFILAFFMMWSFVLNNIFTGTISSAFESIREEENTIATDVQSKCLVCSAEAHALDEKGGLEKHMESEHNLLHYVFFLHHLETTDSQYYNGAESYVYKLVYERPPESAMATSRGSWLPVTSSTEQAKGDN</sequence>
<feature type="compositionally biased region" description="Gly residues" evidence="1">
    <location>
        <begin position="560"/>
        <end position="569"/>
    </location>
</feature>